<accession>A0A8I2YYD6</accession>
<dbReference type="InterPro" id="IPR019775">
    <property type="entry name" value="WD40_repeat_CS"/>
</dbReference>
<dbReference type="SUPFAM" id="SSF50978">
    <property type="entry name" value="WD40 repeat-like"/>
    <property type="match status" value="1"/>
</dbReference>
<feature type="repeat" description="WD" evidence="3">
    <location>
        <begin position="18"/>
        <end position="52"/>
    </location>
</feature>
<keyword evidence="5" id="KW-1185">Reference proteome</keyword>
<feature type="repeat" description="WD" evidence="3">
    <location>
        <begin position="146"/>
        <end position="187"/>
    </location>
</feature>
<name>A0A8I2YYD6_9AGAM</name>
<dbReference type="CDD" id="cd00200">
    <property type="entry name" value="WD40"/>
    <property type="match status" value="1"/>
</dbReference>
<dbReference type="InterPro" id="IPR001680">
    <property type="entry name" value="WD40_rpt"/>
</dbReference>
<feature type="repeat" description="WD" evidence="3">
    <location>
        <begin position="232"/>
        <end position="273"/>
    </location>
</feature>
<keyword evidence="1 3" id="KW-0853">WD repeat</keyword>
<evidence type="ECO:0000256" key="2">
    <source>
        <dbReference type="ARBA" id="ARBA00022737"/>
    </source>
</evidence>
<dbReference type="Pfam" id="PF00400">
    <property type="entry name" value="WD40"/>
    <property type="match status" value="7"/>
</dbReference>
<dbReference type="Gene3D" id="2.130.10.10">
    <property type="entry name" value="YVTN repeat-like/Quinoprotein amine dehydrogenase"/>
    <property type="match status" value="3"/>
</dbReference>
<comment type="caution">
    <text evidence="4">The sequence shown here is derived from an EMBL/GenBank/DDBJ whole genome shotgun (WGS) entry which is preliminary data.</text>
</comment>
<dbReference type="PANTHER" id="PTHR19879">
    <property type="entry name" value="TRANSCRIPTION INITIATION FACTOR TFIID"/>
    <property type="match status" value="1"/>
</dbReference>
<dbReference type="OrthoDB" id="538223at2759"/>
<dbReference type="InterPro" id="IPR036322">
    <property type="entry name" value="WD40_repeat_dom_sf"/>
</dbReference>
<sequence>MLSLSLDHLSHLRPIETFGGHSGIVWSVVFLPNGKGLVSASNDGSIRLWNLDHTPEMILGSSNGAVFCLALFPDGKRLASGGLDRSVNVWDVDVLAVVDGPWKGHTSSVRYLDISSDCRYLASGSFDHNVNIWDTKMGRIVRDEAYLNGDGEINCVKFSKKDRRLLTGSRDGVLHIWDWESGRLLVGPMKADGMPIWAVDWSRDETQILSGSSDGMLCRWHASTGRIIGEPVHAHESSIYSLSVSHNGGCLASASSDSTVKIWNTTTFEQMAILAHPDEVNCIAFSTDDRLLATACSDSFIYVWELPQASLDSGLVIDRECEGAPLLERPMVIPPEGHVPQDGRGHQRNAEMLREMLDQTQVPPISRESTDLYKEKPVENSVPATVEKKPLMGRLGLAGSRRRSQGDGVNNIQEPMQRRRKLSQMIKSAVAKSRKFGGVSHKNGTIGVSTPRAEECFRTIGPHDVLGLCFVEYLRVMFGSEPVPASVQVLRRLEALQRKT</sequence>
<evidence type="ECO:0000313" key="4">
    <source>
        <dbReference type="EMBL" id="KAG6380801.1"/>
    </source>
</evidence>
<evidence type="ECO:0000256" key="1">
    <source>
        <dbReference type="ARBA" id="ARBA00022574"/>
    </source>
</evidence>
<dbReference type="EMBL" id="JAGFBS010000002">
    <property type="protein sequence ID" value="KAG6380801.1"/>
    <property type="molecule type" value="Genomic_DNA"/>
</dbReference>
<dbReference type="PROSITE" id="PS00678">
    <property type="entry name" value="WD_REPEATS_1"/>
    <property type="match status" value="4"/>
</dbReference>
<dbReference type="PROSITE" id="PS50294">
    <property type="entry name" value="WD_REPEATS_REGION"/>
    <property type="match status" value="6"/>
</dbReference>
<dbReference type="AlphaFoldDB" id="A0A8I2YYD6"/>
<proteinExistence type="predicted"/>
<dbReference type="PROSITE" id="PS50082">
    <property type="entry name" value="WD_REPEATS_2"/>
    <property type="match status" value="7"/>
</dbReference>
<dbReference type="SMART" id="SM00320">
    <property type="entry name" value="WD40"/>
    <property type="match status" value="7"/>
</dbReference>
<feature type="repeat" description="WD" evidence="3">
    <location>
        <begin position="59"/>
        <end position="93"/>
    </location>
</feature>
<evidence type="ECO:0000256" key="3">
    <source>
        <dbReference type="PROSITE-ProRule" id="PRU00221"/>
    </source>
</evidence>
<gene>
    <name evidence="4" type="ORF">JVT61DRAFT_5185</name>
</gene>
<feature type="repeat" description="WD" evidence="3">
    <location>
        <begin position="189"/>
        <end position="230"/>
    </location>
</feature>
<protein>
    <submittedName>
        <fullName evidence="4">WD40-repeat-containing domain protein</fullName>
    </submittedName>
</protein>
<evidence type="ECO:0000313" key="5">
    <source>
        <dbReference type="Proteomes" id="UP000683000"/>
    </source>
</evidence>
<organism evidence="4 5">
    <name type="scientific">Boletus reticuloceps</name>
    <dbReference type="NCBI Taxonomy" id="495285"/>
    <lineage>
        <taxon>Eukaryota</taxon>
        <taxon>Fungi</taxon>
        <taxon>Dikarya</taxon>
        <taxon>Basidiomycota</taxon>
        <taxon>Agaricomycotina</taxon>
        <taxon>Agaricomycetes</taxon>
        <taxon>Agaricomycetidae</taxon>
        <taxon>Boletales</taxon>
        <taxon>Boletineae</taxon>
        <taxon>Boletaceae</taxon>
        <taxon>Boletoideae</taxon>
        <taxon>Boletus</taxon>
    </lineage>
</organism>
<dbReference type="Proteomes" id="UP000683000">
    <property type="component" value="Unassembled WGS sequence"/>
</dbReference>
<dbReference type="InterPro" id="IPR015943">
    <property type="entry name" value="WD40/YVTN_repeat-like_dom_sf"/>
</dbReference>
<feature type="repeat" description="WD" evidence="3">
    <location>
        <begin position="273"/>
        <end position="306"/>
    </location>
</feature>
<dbReference type="InterPro" id="IPR020472">
    <property type="entry name" value="WD40_PAC1"/>
</dbReference>
<dbReference type="PANTHER" id="PTHR19879:SF9">
    <property type="entry name" value="TRANSCRIPTION INITIATION FACTOR TFIID SUBUNIT 5"/>
    <property type="match status" value="1"/>
</dbReference>
<reference evidence="4" key="1">
    <citation type="submission" date="2021-03" db="EMBL/GenBank/DDBJ databases">
        <title>Evolutionary innovations through gain and loss of genes in the ectomycorrhizal Boletales.</title>
        <authorList>
            <person name="Wu G."/>
            <person name="Miyauchi S."/>
            <person name="Morin E."/>
            <person name="Yang Z.-L."/>
            <person name="Xu J."/>
            <person name="Martin F.M."/>
        </authorList>
    </citation>
    <scope>NUCLEOTIDE SEQUENCE</scope>
    <source>
        <strain evidence="4">BR01</strain>
    </source>
</reference>
<keyword evidence="2" id="KW-0677">Repeat</keyword>
<feature type="repeat" description="WD" evidence="3">
    <location>
        <begin position="102"/>
        <end position="143"/>
    </location>
</feature>
<dbReference type="PRINTS" id="PR00320">
    <property type="entry name" value="GPROTEINBRPT"/>
</dbReference>